<dbReference type="Proteomes" id="UP000490060">
    <property type="component" value="Unassembled WGS sequence"/>
</dbReference>
<feature type="transmembrane region" description="Helical" evidence="1">
    <location>
        <begin position="42"/>
        <end position="61"/>
    </location>
</feature>
<gene>
    <name evidence="2" type="ORF">TNO010_90034</name>
</gene>
<reference evidence="2 3" key="1">
    <citation type="submission" date="2017-11" db="EMBL/GenBank/DDBJ databases">
        <authorList>
            <person name="Duchaud E."/>
        </authorList>
    </citation>
    <scope>NUCLEOTIDE SEQUENCE [LARGE SCALE GENOMIC DNA]</scope>
    <source>
        <strain evidence="2 3">TNO010</strain>
    </source>
</reference>
<organism evidence="2 3">
    <name type="scientific">Tenacibaculum finnmarkense genomovar ulcerans</name>
    <dbReference type="NCBI Taxonomy" id="2781388"/>
    <lineage>
        <taxon>Bacteria</taxon>
        <taxon>Pseudomonadati</taxon>
        <taxon>Bacteroidota</taxon>
        <taxon>Flavobacteriia</taxon>
        <taxon>Flavobacteriales</taxon>
        <taxon>Flavobacteriaceae</taxon>
        <taxon>Tenacibaculum</taxon>
        <taxon>Tenacibaculum finnmarkense</taxon>
    </lineage>
</organism>
<keyword evidence="1" id="KW-0812">Transmembrane</keyword>
<evidence type="ECO:0000313" key="3">
    <source>
        <dbReference type="Proteomes" id="UP000490060"/>
    </source>
</evidence>
<protein>
    <submittedName>
        <fullName evidence="2">Uncharacterized protein</fullName>
    </submittedName>
</protein>
<name>A0A2I2MCW5_9FLAO</name>
<accession>A0A2I2MCW5</accession>
<dbReference type="RefSeq" id="WP_144430033.1">
    <property type="nucleotide sequence ID" value="NZ_OENE01000055.1"/>
</dbReference>
<evidence type="ECO:0000313" key="2">
    <source>
        <dbReference type="EMBL" id="SOU89957.1"/>
    </source>
</evidence>
<proteinExistence type="predicted"/>
<evidence type="ECO:0000256" key="1">
    <source>
        <dbReference type="SAM" id="Phobius"/>
    </source>
</evidence>
<sequence>MNTVFKMKKTTLIAIGIVWISALSILIISLTDLYPNTIFSKYRLMTGIAFLIISQFLKLIYNAANNKA</sequence>
<feature type="transmembrane region" description="Helical" evidence="1">
    <location>
        <begin position="12"/>
        <end position="30"/>
    </location>
</feature>
<keyword evidence="1" id="KW-0472">Membrane</keyword>
<dbReference type="EMBL" id="OENE01000055">
    <property type="protein sequence ID" value="SOU89957.1"/>
    <property type="molecule type" value="Genomic_DNA"/>
</dbReference>
<keyword evidence="1" id="KW-1133">Transmembrane helix</keyword>
<dbReference type="AlphaFoldDB" id="A0A2I2MCW5"/>